<evidence type="ECO:0000313" key="2">
    <source>
        <dbReference type="EMBL" id="GGK71963.1"/>
    </source>
</evidence>
<keyword evidence="3" id="KW-1185">Reference proteome</keyword>
<dbReference type="EMBL" id="BMNT01000006">
    <property type="protein sequence ID" value="GGK71963.1"/>
    <property type="molecule type" value="Genomic_DNA"/>
</dbReference>
<accession>A0A917VFU2</accession>
<feature type="compositionally biased region" description="Basic and acidic residues" evidence="1">
    <location>
        <begin position="29"/>
        <end position="44"/>
    </location>
</feature>
<dbReference type="AlphaFoldDB" id="A0A917VFU2"/>
<evidence type="ECO:0000256" key="1">
    <source>
        <dbReference type="SAM" id="MobiDB-lite"/>
    </source>
</evidence>
<reference evidence="2" key="2">
    <citation type="submission" date="2020-09" db="EMBL/GenBank/DDBJ databases">
        <authorList>
            <person name="Sun Q."/>
            <person name="Ohkuma M."/>
        </authorList>
    </citation>
    <scope>NUCLEOTIDE SEQUENCE</scope>
    <source>
        <strain evidence="2">JCM 13064</strain>
    </source>
</reference>
<gene>
    <name evidence="2" type="ORF">GCM10007964_13500</name>
</gene>
<dbReference type="Proteomes" id="UP000645217">
    <property type="component" value="Unassembled WGS sequence"/>
</dbReference>
<protein>
    <submittedName>
        <fullName evidence="2">Uncharacterized protein</fullName>
    </submittedName>
</protein>
<reference evidence="2" key="1">
    <citation type="journal article" date="2014" name="Int. J. Syst. Evol. Microbiol.">
        <title>Complete genome sequence of Corynebacterium casei LMG S-19264T (=DSM 44701T), isolated from a smear-ripened cheese.</title>
        <authorList>
            <consortium name="US DOE Joint Genome Institute (JGI-PGF)"/>
            <person name="Walter F."/>
            <person name="Albersmeier A."/>
            <person name="Kalinowski J."/>
            <person name="Ruckert C."/>
        </authorList>
    </citation>
    <scope>NUCLEOTIDE SEQUENCE</scope>
    <source>
        <strain evidence="2">JCM 13064</strain>
    </source>
</reference>
<feature type="region of interest" description="Disordered" evidence="1">
    <location>
        <begin position="24"/>
        <end position="60"/>
    </location>
</feature>
<sequence>MAYVRCARMGLKRLIDRLLRRRSRVLAGGRDDRPDTGGVREPRRPSSTPPSDVIRLPEPT</sequence>
<organism evidence="2 3">
    <name type="scientific">Sphaerisporangium melleum</name>
    <dbReference type="NCBI Taxonomy" id="321316"/>
    <lineage>
        <taxon>Bacteria</taxon>
        <taxon>Bacillati</taxon>
        <taxon>Actinomycetota</taxon>
        <taxon>Actinomycetes</taxon>
        <taxon>Streptosporangiales</taxon>
        <taxon>Streptosporangiaceae</taxon>
        <taxon>Sphaerisporangium</taxon>
    </lineage>
</organism>
<comment type="caution">
    <text evidence="2">The sequence shown here is derived from an EMBL/GenBank/DDBJ whole genome shotgun (WGS) entry which is preliminary data.</text>
</comment>
<proteinExistence type="predicted"/>
<evidence type="ECO:0000313" key="3">
    <source>
        <dbReference type="Proteomes" id="UP000645217"/>
    </source>
</evidence>
<name>A0A917VFU2_9ACTN</name>